<reference evidence="3" key="1">
    <citation type="journal article" date="2019" name="Int. J. Syst. Evol. Microbiol.">
        <title>The Global Catalogue of Microorganisms (GCM) 10K type strain sequencing project: providing services to taxonomists for standard genome sequencing and annotation.</title>
        <authorList>
            <consortium name="The Broad Institute Genomics Platform"/>
            <consortium name="The Broad Institute Genome Sequencing Center for Infectious Disease"/>
            <person name="Wu L."/>
            <person name="Ma J."/>
        </authorList>
    </citation>
    <scope>NUCLEOTIDE SEQUENCE [LARGE SCALE GENOMIC DNA]</scope>
    <source>
        <strain evidence="3">CCM 7526</strain>
    </source>
</reference>
<dbReference type="Proteomes" id="UP001597183">
    <property type="component" value="Unassembled WGS sequence"/>
</dbReference>
<accession>A0ABW4AUT2</accession>
<dbReference type="InterPro" id="IPR016181">
    <property type="entry name" value="Acyl_CoA_acyltransferase"/>
</dbReference>
<evidence type="ECO:0000313" key="2">
    <source>
        <dbReference type="EMBL" id="MFD1373956.1"/>
    </source>
</evidence>
<dbReference type="EC" id="2.3.-.-" evidence="2"/>
<dbReference type="PROSITE" id="PS51186">
    <property type="entry name" value="GNAT"/>
    <property type="match status" value="1"/>
</dbReference>
<keyword evidence="2" id="KW-0012">Acyltransferase</keyword>
<keyword evidence="3" id="KW-1185">Reference proteome</keyword>
<name>A0ABW4AUT2_9ACTN</name>
<dbReference type="PANTHER" id="PTHR43415">
    <property type="entry name" value="SPERMIDINE N(1)-ACETYLTRANSFERASE"/>
    <property type="match status" value="1"/>
</dbReference>
<sequence length="161" mass="17377">MTPTPPVTLRALVAADAAVITGWASDPEFARAAGWTRQDHEQHHRRLIQTPPPDLIRLGAVVGGELVGYVDLHGVEVDHRELGFVIGGRDRWGRGLGLGAAAAGLDYGFTVLRLREIRAAAAATNQRSVRILTRLGFQARERSGAYLSFAIEAHAVVDRPA</sequence>
<evidence type="ECO:0000313" key="3">
    <source>
        <dbReference type="Proteomes" id="UP001597183"/>
    </source>
</evidence>
<evidence type="ECO:0000259" key="1">
    <source>
        <dbReference type="PROSITE" id="PS51186"/>
    </source>
</evidence>
<feature type="domain" description="N-acetyltransferase" evidence="1">
    <location>
        <begin position="7"/>
        <end position="152"/>
    </location>
</feature>
<dbReference type="InterPro" id="IPR000182">
    <property type="entry name" value="GNAT_dom"/>
</dbReference>
<gene>
    <name evidence="2" type="ORF">ACFQ5G_52250</name>
</gene>
<proteinExistence type="predicted"/>
<keyword evidence="2" id="KW-0808">Transferase</keyword>
<organism evidence="2 3">
    <name type="scientific">Actinoplanes sichuanensis</name>
    <dbReference type="NCBI Taxonomy" id="512349"/>
    <lineage>
        <taxon>Bacteria</taxon>
        <taxon>Bacillati</taxon>
        <taxon>Actinomycetota</taxon>
        <taxon>Actinomycetes</taxon>
        <taxon>Micromonosporales</taxon>
        <taxon>Micromonosporaceae</taxon>
        <taxon>Actinoplanes</taxon>
    </lineage>
</organism>
<protein>
    <submittedName>
        <fullName evidence="2">GNAT family N-acetyltransferase</fullName>
        <ecNumber evidence="2">2.3.-.-</ecNumber>
    </submittedName>
</protein>
<dbReference type="EMBL" id="JBHTMK010000076">
    <property type="protein sequence ID" value="MFD1373956.1"/>
    <property type="molecule type" value="Genomic_DNA"/>
</dbReference>
<dbReference type="PANTHER" id="PTHR43415:SF3">
    <property type="entry name" value="GNAT-FAMILY ACETYLTRANSFERASE"/>
    <property type="match status" value="1"/>
</dbReference>
<dbReference type="RefSeq" id="WP_317794896.1">
    <property type="nucleotide sequence ID" value="NZ_AP028461.1"/>
</dbReference>
<dbReference type="Gene3D" id="3.40.630.30">
    <property type="match status" value="1"/>
</dbReference>
<dbReference type="SUPFAM" id="SSF55729">
    <property type="entry name" value="Acyl-CoA N-acyltransferases (Nat)"/>
    <property type="match status" value="1"/>
</dbReference>
<comment type="caution">
    <text evidence="2">The sequence shown here is derived from an EMBL/GenBank/DDBJ whole genome shotgun (WGS) entry which is preliminary data.</text>
</comment>
<dbReference type="Pfam" id="PF13302">
    <property type="entry name" value="Acetyltransf_3"/>
    <property type="match status" value="1"/>
</dbReference>
<dbReference type="GO" id="GO:0016746">
    <property type="term" value="F:acyltransferase activity"/>
    <property type="evidence" value="ECO:0007669"/>
    <property type="project" value="UniProtKB-KW"/>
</dbReference>